<organism evidence="1 2">
    <name type="scientific">Bacteroides fragilis str. 2-F-2 #4</name>
    <dbReference type="NCBI Taxonomy" id="1339280"/>
    <lineage>
        <taxon>Bacteria</taxon>
        <taxon>Pseudomonadati</taxon>
        <taxon>Bacteroidota</taxon>
        <taxon>Bacteroidia</taxon>
        <taxon>Bacteroidales</taxon>
        <taxon>Bacteroidaceae</taxon>
        <taxon>Bacteroides</taxon>
    </lineage>
</organism>
<sequence>MGSFSFPGFPLPNPTFLPANIPASVNKRLKEINAQFER</sequence>
<evidence type="ECO:0000313" key="1">
    <source>
        <dbReference type="EMBL" id="EXZ45789.1"/>
    </source>
</evidence>
<dbReference type="PATRIC" id="fig|1339280.3.peg.946"/>
<evidence type="ECO:0000313" key="2">
    <source>
        <dbReference type="Proteomes" id="UP000022272"/>
    </source>
</evidence>
<dbReference type="Proteomes" id="UP000022272">
    <property type="component" value="Unassembled WGS sequence"/>
</dbReference>
<accession>A0A016AFR9</accession>
<name>A0A016AFR9_BACFG</name>
<reference evidence="1 2" key="1">
    <citation type="submission" date="2014-02" db="EMBL/GenBank/DDBJ databases">
        <authorList>
            <person name="Sears C."/>
            <person name="Carroll K."/>
            <person name="Sack B.R."/>
            <person name="Qadri F."/>
            <person name="Myers L.L."/>
            <person name="Chung G.-T."/>
            <person name="Escheverria P."/>
            <person name="Fraser C.M."/>
            <person name="Sadzewicz L."/>
            <person name="Shefchek K.A."/>
            <person name="Tallon L."/>
            <person name="Das S.P."/>
            <person name="Daugherty S."/>
            <person name="Mongodin E.F."/>
        </authorList>
    </citation>
    <scope>NUCLEOTIDE SEQUENCE [LARGE SCALE GENOMIC DNA]</scope>
    <source>
        <strain evidence="1 2">2-F-2 #4</strain>
    </source>
</reference>
<protein>
    <submittedName>
        <fullName evidence="1">Uncharacterized protein</fullName>
    </submittedName>
</protein>
<proteinExistence type="predicted"/>
<dbReference type="AlphaFoldDB" id="A0A016AFR9"/>
<dbReference type="EMBL" id="JGDM01000018">
    <property type="protein sequence ID" value="EXZ45789.1"/>
    <property type="molecule type" value="Genomic_DNA"/>
</dbReference>
<gene>
    <name evidence="1" type="ORF">M076_0972</name>
</gene>
<comment type="caution">
    <text evidence="1">The sequence shown here is derived from an EMBL/GenBank/DDBJ whole genome shotgun (WGS) entry which is preliminary data.</text>
</comment>